<keyword evidence="4" id="KW-0408">Iron</keyword>
<dbReference type="PATRIC" id="fig|1409788.3.peg.2290"/>
<evidence type="ECO:0000256" key="4">
    <source>
        <dbReference type="HAMAP-Rule" id="MF_00163"/>
    </source>
</evidence>
<protein>
    <recommendedName>
        <fullName evidence="4">Peptide deformylase</fullName>
        <shortName evidence="4">PDF</shortName>
        <ecNumber evidence="4">3.5.1.88</ecNumber>
    </recommendedName>
    <alternativeName>
        <fullName evidence="4">Polypeptide deformylase</fullName>
    </alternativeName>
</protein>
<gene>
    <name evidence="4" type="primary">def</name>
    <name evidence="5" type="ORF">NC99_22200</name>
</gene>
<dbReference type="InterPro" id="IPR036821">
    <property type="entry name" value="Peptide_deformylase_sf"/>
</dbReference>
<dbReference type="EC" id="3.5.1.88" evidence="4"/>
<dbReference type="SUPFAM" id="SSF56420">
    <property type="entry name" value="Peptide deformylase"/>
    <property type="match status" value="1"/>
</dbReference>
<comment type="cofactor">
    <cofactor evidence="4">
        <name>Fe(2+)</name>
        <dbReference type="ChEBI" id="CHEBI:29033"/>
    </cofactor>
    <text evidence="4">Binds 1 Fe(2+) ion.</text>
</comment>
<dbReference type="PANTHER" id="PTHR10458:SF22">
    <property type="entry name" value="PEPTIDE DEFORMYLASE"/>
    <property type="match status" value="1"/>
</dbReference>
<feature type="binding site" evidence="4">
    <location>
        <position position="99"/>
    </location>
    <ligand>
        <name>Fe cation</name>
        <dbReference type="ChEBI" id="CHEBI:24875"/>
    </ligand>
</feature>
<keyword evidence="4" id="KW-0648">Protein biosynthesis</keyword>
<feature type="binding site" evidence="4">
    <location>
        <position position="141"/>
    </location>
    <ligand>
        <name>Fe cation</name>
        <dbReference type="ChEBI" id="CHEBI:24875"/>
    </ligand>
</feature>
<keyword evidence="3 4" id="KW-0378">Hydrolase</keyword>
<keyword evidence="2 4" id="KW-0479">Metal-binding</keyword>
<dbReference type="STRING" id="1409788.NC99_22200"/>
<feature type="binding site" evidence="4">
    <location>
        <position position="145"/>
    </location>
    <ligand>
        <name>Fe cation</name>
        <dbReference type="ChEBI" id="CHEBI:24875"/>
    </ligand>
</feature>
<comment type="similarity">
    <text evidence="1 4">Belongs to the polypeptide deformylase family.</text>
</comment>
<comment type="catalytic activity">
    <reaction evidence="4">
        <text>N-terminal N-formyl-L-methionyl-[peptide] + H2O = N-terminal L-methionyl-[peptide] + formate</text>
        <dbReference type="Rhea" id="RHEA:24420"/>
        <dbReference type="Rhea" id="RHEA-COMP:10639"/>
        <dbReference type="Rhea" id="RHEA-COMP:10640"/>
        <dbReference type="ChEBI" id="CHEBI:15377"/>
        <dbReference type="ChEBI" id="CHEBI:15740"/>
        <dbReference type="ChEBI" id="CHEBI:49298"/>
        <dbReference type="ChEBI" id="CHEBI:64731"/>
        <dbReference type="EC" id="3.5.1.88"/>
    </reaction>
</comment>
<dbReference type="GO" id="GO:0046872">
    <property type="term" value="F:metal ion binding"/>
    <property type="evidence" value="ECO:0007669"/>
    <property type="project" value="UniProtKB-KW"/>
</dbReference>
<dbReference type="GO" id="GO:0042586">
    <property type="term" value="F:peptide deformylase activity"/>
    <property type="evidence" value="ECO:0007669"/>
    <property type="project" value="UniProtKB-UniRule"/>
</dbReference>
<dbReference type="AlphaFoldDB" id="A0A0L8V976"/>
<dbReference type="Proteomes" id="UP000036958">
    <property type="component" value="Unassembled WGS sequence"/>
</dbReference>
<dbReference type="NCBIfam" id="NF001159">
    <property type="entry name" value="PRK00150.1-3"/>
    <property type="match status" value="1"/>
</dbReference>
<dbReference type="RefSeq" id="WP_053183268.1">
    <property type="nucleotide sequence ID" value="NZ_LGIA01000150.1"/>
</dbReference>
<reference evidence="6" key="1">
    <citation type="submission" date="2015-07" db="EMBL/GenBank/DDBJ databases">
        <title>Genome sequencing of Sunxiuqinia dokdonensis strain SK.</title>
        <authorList>
            <person name="Ahn S."/>
            <person name="Kim B.-C."/>
        </authorList>
    </citation>
    <scope>NUCLEOTIDE SEQUENCE [LARGE SCALE GENOMIC DNA]</scope>
    <source>
        <strain evidence="6">SK</strain>
    </source>
</reference>
<dbReference type="GO" id="GO:0006412">
    <property type="term" value="P:translation"/>
    <property type="evidence" value="ECO:0007669"/>
    <property type="project" value="UniProtKB-UniRule"/>
</dbReference>
<evidence type="ECO:0000313" key="5">
    <source>
        <dbReference type="EMBL" id="KOH44908.1"/>
    </source>
</evidence>
<comment type="caution">
    <text evidence="5">The sequence shown here is derived from an EMBL/GenBank/DDBJ whole genome shotgun (WGS) entry which is preliminary data.</text>
</comment>
<dbReference type="EMBL" id="LGIA01000150">
    <property type="protein sequence ID" value="KOH44908.1"/>
    <property type="molecule type" value="Genomic_DNA"/>
</dbReference>
<dbReference type="PIRSF" id="PIRSF004749">
    <property type="entry name" value="Pep_def"/>
    <property type="match status" value="1"/>
</dbReference>
<dbReference type="CDD" id="cd00487">
    <property type="entry name" value="Pep_deformylase"/>
    <property type="match status" value="1"/>
</dbReference>
<dbReference type="InterPro" id="IPR023635">
    <property type="entry name" value="Peptide_deformylase"/>
</dbReference>
<dbReference type="HAMAP" id="MF_00163">
    <property type="entry name" value="Pep_deformylase"/>
    <property type="match status" value="1"/>
</dbReference>
<comment type="function">
    <text evidence="4">Removes the formyl group from the N-terminal Met of newly synthesized proteins. Requires at least a dipeptide for an efficient rate of reaction. N-terminal L-methionine is a prerequisite for activity but the enzyme has broad specificity at other positions.</text>
</comment>
<evidence type="ECO:0000256" key="1">
    <source>
        <dbReference type="ARBA" id="ARBA00010759"/>
    </source>
</evidence>
<evidence type="ECO:0000313" key="6">
    <source>
        <dbReference type="Proteomes" id="UP000036958"/>
    </source>
</evidence>
<dbReference type="PANTHER" id="PTHR10458">
    <property type="entry name" value="PEPTIDE DEFORMYLASE"/>
    <property type="match status" value="1"/>
</dbReference>
<evidence type="ECO:0000256" key="3">
    <source>
        <dbReference type="ARBA" id="ARBA00022801"/>
    </source>
</evidence>
<sequence length="190" mass="21553">MIYPVTVYGDPLLRKVAQPIDNDFEGLKELIDNMFETMYHSEGVGLAAPQIGKSLRIFVVDASSAADEDEPELDGFKKAFINPEILERTGDHWVMNEGCLSLPEIREDISRPEHVKIKYLDENLEEHIEEYGGFAARVIQHEYDHLDGVLLIDYLSPLRKRILKSKLNAISKGKVNTSYRIVLPGKSKLV</sequence>
<accession>A0A0L8V976</accession>
<dbReference type="Gene3D" id="3.90.45.10">
    <property type="entry name" value="Peptide deformylase"/>
    <property type="match status" value="1"/>
</dbReference>
<proteinExistence type="inferred from homology"/>
<dbReference type="PRINTS" id="PR01576">
    <property type="entry name" value="PDEFORMYLASE"/>
</dbReference>
<dbReference type="Pfam" id="PF01327">
    <property type="entry name" value="Pep_deformylase"/>
    <property type="match status" value="1"/>
</dbReference>
<dbReference type="NCBIfam" id="TIGR00079">
    <property type="entry name" value="pept_deformyl"/>
    <property type="match status" value="1"/>
</dbReference>
<feature type="active site" evidence="4">
    <location>
        <position position="142"/>
    </location>
</feature>
<organism evidence="5 6">
    <name type="scientific">Sunxiuqinia dokdonensis</name>
    <dbReference type="NCBI Taxonomy" id="1409788"/>
    <lineage>
        <taxon>Bacteria</taxon>
        <taxon>Pseudomonadati</taxon>
        <taxon>Bacteroidota</taxon>
        <taxon>Bacteroidia</taxon>
        <taxon>Marinilabiliales</taxon>
        <taxon>Prolixibacteraceae</taxon>
        <taxon>Sunxiuqinia</taxon>
    </lineage>
</organism>
<keyword evidence="6" id="KW-1185">Reference proteome</keyword>
<dbReference type="OrthoDB" id="9784988at2"/>
<name>A0A0L8V976_9BACT</name>
<evidence type="ECO:0000256" key="2">
    <source>
        <dbReference type="ARBA" id="ARBA00022723"/>
    </source>
</evidence>